<dbReference type="PANTHER" id="PTHR30204:SF98">
    <property type="entry name" value="HTH-TYPE TRANSCRIPTIONAL REGULATOR ADHR"/>
    <property type="match status" value="1"/>
</dbReference>
<dbReference type="EMBL" id="OBEG01000001">
    <property type="protein sequence ID" value="SNY79902.1"/>
    <property type="molecule type" value="Genomic_DNA"/>
</dbReference>
<evidence type="ECO:0000259" key="2">
    <source>
        <dbReference type="PROSITE" id="PS50937"/>
    </source>
</evidence>
<name>A0A285L4S7_9NOCA</name>
<dbReference type="Proteomes" id="UP000219565">
    <property type="component" value="Unassembled WGS sequence"/>
</dbReference>
<dbReference type="PANTHER" id="PTHR30204">
    <property type="entry name" value="REDOX-CYCLING DRUG-SENSING TRANSCRIPTIONAL ACTIVATOR SOXR"/>
    <property type="match status" value="1"/>
</dbReference>
<dbReference type="STRING" id="1379680.GCA_001612615_01301"/>
<dbReference type="GO" id="GO:0003677">
    <property type="term" value="F:DNA binding"/>
    <property type="evidence" value="ECO:0007669"/>
    <property type="project" value="UniProtKB-KW"/>
</dbReference>
<dbReference type="InterPro" id="IPR009061">
    <property type="entry name" value="DNA-bd_dom_put_sf"/>
</dbReference>
<reference evidence="3 4" key="1">
    <citation type="submission" date="2017-09" db="EMBL/GenBank/DDBJ databases">
        <authorList>
            <person name="Ehlers B."/>
            <person name="Leendertz F.H."/>
        </authorList>
    </citation>
    <scope>NUCLEOTIDE SEQUENCE [LARGE SCALE GENOMIC DNA]</scope>
    <source>
        <strain evidence="3 4">DSM 45537</strain>
    </source>
</reference>
<proteinExistence type="predicted"/>
<dbReference type="PROSITE" id="PS50937">
    <property type="entry name" value="HTH_MERR_2"/>
    <property type="match status" value="1"/>
</dbReference>
<feature type="domain" description="HTH merR-type" evidence="2">
    <location>
        <begin position="1"/>
        <end position="70"/>
    </location>
</feature>
<keyword evidence="1" id="KW-0238">DNA-binding</keyword>
<dbReference type="OrthoDB" id="5242095at2"/>
<dbReference type="RefSeq" id="WP_067780711.1">
    <property type="nucleotide sequence ID" value="NZ_JAMTCV010000006.1"/>
</dbReference>
<dbReference type="GO" id="GO:0003700">
    <property type="term" value="F:DNA-binding transcription factor activity"/>
    <property type="evidence" value="ECO:0007669"/>
    <property type="project" value="InterPro"/>
</dbReference>
<dbReference type="PRINTS" id="PR00040">
    <property type="entry name" value="HTHMERR"/>
</dbReference>
<dbReference type="InterPro" id="IPR000551">
    <property type="entry name" value="MerR-type_HTH_dom"/>
</dbReference>
<dbReference type="Pfam" id="PF13411">
    <property type="entry name" value="MerR_1"/>
    <property type="match status" value="1"/>
</dbReference>
<dbReference type="SUPFAM" id="SSF46955">
    <property type="entry name" value="Putative DNA-binding domain"/>
    <property type="match status" value="1"/>
</dbReference>
<organism evidence="3 4">
    <name type="scientific">Nocardia amikacinitolerans</name>
    <dbReference type="NCBI Taxonomy" id="756689"/>
    <lineage>
        <taxon>Bacteria</taxon>
        <taxon>Bacillati</taxon>
        <taxon>Actinomycetota</taxon>
        <taxon>Actinomycetes</taxon>
        <taxon>Mycobacteriales</taxon>
        <taxon>Nocardiaceae</taxon>
        <taxon>Nocardia</taxon>
    </lineage>
</organism>
<evidence type="ECO:0000313" key="4">
    <source>
        <dbReference type="Proteomes" id="UP000219565"/>
    </source>
</evidence>
<accession>A0A285L4S7</accession>
<dbReference type="CDD" id="cd04780">
    <property type="entry name" value="HTH_MerR-like_sg5"/>
    <property type="match status" value="1"/>
</dbReference>
<dbReference type="Gene3D" id="1.10.1660.10">
    <property type="match status" value="1"/>
</dbReference>
<keyword evidence="4" id="KW-1185">Reference proteome</keyword>
<gene>
    <name evidence="3" type="ORF">SAMN04244553_1759</name>
</gene>
<evidence type="ECO:0000313" key="3">
    <source>
        <dbReference type="EMBL" id="SNY79902.1"/>
    </source>
</evidence>
<dbReference type="InterPro" id="IPR047057">
    <property type="entry name" value="MerR_fam"/>
</dbReference>
<dbReference type="AlphaFoldDB" id="A0A285L4S7"/>
<dbReference type="SMART" id="SM00422">
    <property type="entry name" value="HTH_MERR"/>
    <property type="match status" value="1"/>
</dbReference>
<sequence length="212" mass="23084">MRIAELSKVSGVPAPTIKYYMREGLLFPGERTSPNQMQYDDSHVRRLKLVRALIEVGGLSVAATREVLDKMRTPGMTVLESAGKAQFAMSKPPAGEPDDAQLAAADQVRDLLARRGWQVRETNPARGTLAAVLATLGRLGQQHWDLLDDYAELAERIAAKEIDTLLRQPNAESMAEALVVWTALGDAMFSALRRLAHEDAASAYIATPSATS</sequence>
<protein>
    <submittedName>
        <fullName evidence="3">MerR HTH family regulatory protein</fullName>
    </submittedName>
</protein>
<evidence type="ECO:0000256" key="1">
    <source>
        <dbReference type="ARBA" id="ARBA00023125"/>
    </source>
</evidence>